<dbReference type="PROSITE" id="PS50893">
    <property type="entry name" value="ABC_TRANSPORTER_2"/>
    <property type="match status" value="1"/>
</dbReference>
<dbReference type="SMART" id="SM00382">
    <property type="entry name" value="AAA"/>
    <property type="match status" value="1"/>
</dbReference>
<dbReference type="InterPro" id="IPR011527">
    <property type="entry name" value="ABC1_TM_dom"/>
</dbReference>
<dbReference type="InterPro" id="IPR003439">
    <property type="entry name" value="ABC_transporter-like_ATP-bd"/>
</dbReference>
<dbReference type="InterPro" id="IPR017871">
    <property type="entry name" value="ABC_transporter-like_CS"/>
</dbReference>
<evidence type="ECO:0000256" key="8">
    <source>
        <dbReference type="ARBA" id="ARBA00023136"/>
    </source>
</evidence>
<dbReference type="Gene3D" id="1.20.1560.10">
    <property type="entry name" value="ABC transporter type 1, transmembrane domain"/>
    <property type="match status" value="1"/>
</dbReference>
<feature type="transmembrane region" description="Helical" evidence="10">
    <location>
        <begin position="69"/>
        <end position="89"/>
    </location>
</feature>
<dbReference type="FunFam" id="3.40.50.300:FF:000299">
    <property type="entry name" value="ABC transporter ATP-binding protein/permease"/>
    <property type="match status" value="1"/>
</dbReference>
<reference evidence="13 14" key="1">
    <citation type="submission" date="2020-08" db="EMBL/GenBank/DDBJ databases">
        <title>Sequencing the genomes of 1000 actinobacteria strains.</title>
        <authorList>
            <person name="Klenk H.-P."/>
        </authorList>
    </citation>
    <scope>NUCLEOTIDE SEQUENCE [LARGE SCALE GENOMIC DNA]</scope>
    <source>
        <strain evidence="13 14">DSM 19600</strain>
    </source>
</reference>
<evidence type="ECO:0000256" key="2">
    <source>
        <dbReference type="ARBA" id="ARBA00022448"/>
    </source>
</evidence>
<dbReference type="GO" id="GO:0140359">
    <property type="term" value="F:ABC-type transporter activity"/>
    <property type="evidence" value="ECO:0007669"/>
    <property type="project" value="InterPro"/>
</dbReference>
<dbReference type="RefSeq" id="WP_183499392.1">
    <property type="nucleotide sequence ID" value="NZ_BAABCO010000001.1"/>
</dbReference>
<evidence type="ECO:0000256" key="6">
    <source>
        <dbReference type="ARBA" id="ARBA00022840"/>
    </source>
</evidence>
<dbReference type="InterPro" id="IPR027417">
    <property type="entry name" value="P-loop_NTPase"/>
</dbReference>
<proteinExistence type="inferred from homology"/>
<keyword evidence="5" id="KW-0547">Nucleotide-binding</keyword>
<dbReference type="InterPro" id="IPR003593">
    <property type="entry name" value="AAA+_ATPase"/>
</dbReference>
<name>A0AA40VMF6_9MICO</name>
<keyword evidence="4 10" id="KW-0812">Transmembrane</keyword>
<keyword evidence="8 10" id="KW-0472">Membrane</keyword>
<keyword evidence="14" id="KW-1185">Reference proteome</keyword>
<feature type="transmembrane region" description="Helical" evidence="10">
    <location>
        <begin position="251"/>
        <end position="272"/>
    </location>
</feature>
<evidence type="ECO:0000256" key="4">
    <source>
        <dbReference type="ARBA" id="ARBA00022692"/>
    </source>
</evidence>
<dbReference type="Pfam" id="PF00005">
    <property type="entry name" value="ABC_tran"/>
    <property type="match status" value="1"/>
</dbReference>
<evidence type="ECO:0000313" key="13">
    <source>
        <dbReference type="EMBL" id="MBB4139772.1"/>
    </source>
</evidence>
<dbReference type="PROSITE" id="PS50929">
    <property type="entry name" value="ABC_TM1F"/>
    <property type="match status" value="1"/>
</dbReference>
<evidence type="ECO:0000256" key="1">
    <source>
        <dbReference type="ARBA" id="ARBA00004651"/>
    </source>
</evidence>
<dbReference type="EMBL" id="JACIFH010000001">
    <property type="protein sequence ID" value="MBB4139772.1"/>
    <property type="molecule type" value="Genomic_DNA"/>
</dbReference>
<sequence length="594" mass="63561">MKVVLRTLRELLPWLPEDARSYLIRYVVVSCLLAVLDIGAIGLLAVSLAPMISGVAIRLPVIGAIEPDAFIWVFAAVALLILLKSVLALGQQWFATRRFASFELEIGRYLFDSYIKAPWTHRLARNTAQIVRIADVGIANTTAGFLLPIIQLPALALSFVLIVGVLLIAQPLTAVITVVYLGGIMALLYWVISRRSVQAGRVSRDFSLKVAALMTEMVQALKEITLRNKAAEVAEIVQYNRRFSTRARANMSFLGSLPVFVLNAALVGGFLLVGTLGYATGGIAAAVASVGLFAVAGFRLIPSLTGFQSIVTTTTANVPHVQGVIFDIKASQIHIAAAERLGQEPIVGTPDALRLKGVAFAYPGHEDTPAIHDIDLDIPIGSSLALVGSSGAGKSTLVDVLLGLLVPQRGAIMLGGQELTDVLAAWRSRVGYVPQDVSLFDGTIAQNVALAWEDDEIDFDKVQEALTRAQLWDTIAARDQGMRGRIGERGLALSGGQRQRLGIARALYSDPLVLVLDEATSALDTKTESLVTTAIRGLKGEVTIVSVAHRLSTIRDSDLICFLQDGTIAARGTFEELVSSVPNFAEQAQLAGLA</sequence>
<dbReference type="AlphaFoldDB" id="A0AA40VMF6"/>
<evidence type="ECO:0000256" key="3">
    <source>
        <dbReference type="ARBA" id="ARBA00022475"/>
    </source>
</evidence>
<evidence type="ECO:0000256" key="10">
    <source>
        <dbReference type="SAM" id="Phobius"/>
    </source>
</evidence>
<dbReference type="PANTHER" id="PTHR24221">
    <property type="entry name" value="ATP-BINDING CASSETTE SUB-FAMILY B"/>
    <property type="match status" value="1"/>
</dbReference>
<feature type="transmembrane region" description="Helical" evidence="10">
    <location>
        <begin position="278"/>
        <end position="301"/>
    </location>
</feature>
<keyword evidence="3" id="KW-1003">Cell membrane</keyword>
<feature type="transmembrane region" description="Helical" evidence="10">
    <location>
        <begin position="145"/>
        <end position="168"/>
    </location>
</feature>
<gene>
    <name evidence="13" type="ORF">BKA10_001566</name>
</gene>
<protein>
    <submittedName>
        <fullName evidence="13">ABC-type multidrug transport system fused ATPase/permease subunit</fullName>
    </submittedName>
</protein>
<evidence type="ECO:0000256" key="5">
    <source>
        <dbReference type="ARBA" id="ARBA00022741"/>
    </source>
</evidence>
<evidence type="ECO:0000313" key="14">
    <source>
        <dbReference type="Proteomes" id="UP000549113"/>
    </source>
</evidence>
<evidence type="ECO:0000256" key="7">
    <source>
        <dbReference type="ARBA" id="ARBA00022989"/>
    </source>
</evidence>
<comment type="similarity">
    <text evidence="9">Belongs to the ABC transporter superfamily. Lipid exporter (TC 3.A.1.106) family.</text>
</comment>
<dbReference type="PROSITE" id="PS00211">
    <property type="entry name" value="ABC_TRANSPORTER_1"/>
    <property type="match status" value="1"/>
</dbReference>
<dbReference type="PANTHER" id="PTHR24221:SF654">
    <property type="entry name" value="ATP-BINDING CASSETTE SUB-FAMILY B MEMBER 6"/>
    <property type="match status" value="1"/>
</dbReference>
<dbReference type="GO" id="GO:0016887">
    <property type="term" value="F:ATP hydrolysis activity"/>
    <property type="evidence" value="ECO:0007669"/>
    <property type="project" value="InterPro"/>
</dbReference>
<dbReference type="GO" id="GO:0005886">
    <property type="term" value="C:plasma membrane"/>
    <property type="evidence" value="ECO:0007669"/>
    <property type="project" value="UniProtKB-SubCell"/>
</dbReference>
<keyword evidence="2" id="KW-0813">Transport</keyword>
<feature type="transmembrane region" description="Helical" evidence="10">
    <location>
        <begin position="174"/>
        <end position="192"/>
    </location>
</feature>
<dbReference type="GO" id="GO:0005524">
    <property type="term" value="F:ATP binding"/>
    <property type="evidence" value="ECO:0007669"/>
    <property type="project" value="UniProtKB-KW"/>
</dbReference>
<dbReference type="GO" id="GO:0034040">
    <property type="term" value="F:ATPase-coupled lipid transmembrane transporter activity"/>
    <property type="evidence" value="ECO:0007669"/>
    <property type="project" value="TreeGrafter"/>
</dbReference>
<feature type="transmembrane region" description="Helical" evidence="10">
    <location>
        <begin position="23"/>
        <end position="49"/>
    </location>
</feature>
<dbReference type="Gene3D" id="3.40.50.300">
    <property type="entry name" value="P-loop containing nucleotide triphosphate hydrolases"/>
    <property type="match status" value="1"/>
</dbReference>
<keyword evidence="7 10" id="KW-1133">Transmembrane helix</keyword>
<dbReference type="Proteomes" id="UP000549113">
    <property type="component" value="Unassembled WGS sequence"/>
</dbReference>
<feature type="domain" description="ABC transmembrane type-1" evidence="12">
    <location>
        <begin position="28"/>
        <end position="316"/>
    </location>
</feature>
<evidence type="ECO:0000259" key="12">
    <source>
        <dbReference type="PROSITE" id="PS50929"/>
    </source>
</evidence>
<evidence type="ECO:0000259" key="11">
    <source>
        <dbReference type="PROSITE" id="PS50893"/>
    </source>
</evidence>
<organism evidence="13 14">
    <name type="scientific">Microbacterium invictum</name>
    <dbReference type="NCBI Taxonomy" id="515415"/>
    <lineage>
        <taxon>Bacteria</taxon>
        <taxon>Bacillati</taxon>
        <taxon>Actinomycetota</taxon>
        <taxon>Actinomycetes</taxon>
        <taxon>Micrococcales</taxon>
        <taxon>Microbacteriaceae</taxon>
        <taxon>Microbacterium</taxon>
    </lineage>
</organism>
<keyword evidence="6" id="KW-0067">ATP-binding</keyword>
<dbReference type="SUPFAM" id="SSF52540">
    <property type="entry name" value="P-loop containing nucleoside triphosphate hydrolases"/>
    <property type="match status" value="1"/>
</dbReference>
<comment type="subcellular location">
    <subcellularLocation>
        <location evidence="1">Cell membrane</location>
        <topology evidence="1">Multi-pass membrane protein</topology>
    </subcellularLocation>
</comment>
<feature type="domain" description="ABC transporter" evidence="11">
    <location>
        <begin position="353"/>
        <end position="590"/>
    </location>
</feature>
<dbReference type="InterPro" id="IPR039421">
    <property type="entry name" value="Type_1_exporter"/>
</dbReference>
<dbReference type="SUPFAM" id="SSF90123">
    <property type="entry name" value="ABC transporter transmembrane region"/>
    <property type="match status" value="1"/>
</dbReference>
<comment type="caution">
    <text evidence="13">The sequence shown here is derived from an EMBL/GenBank/DDBJ whole genome shotgun (WGS) entry which is preliminary data.</text>
</comment>
<dbReference type="InterPro" id="IPR036640">
    <property type="entry name" value="ABC1_TM_sf"/>
</dbReference>
<evidence type="ECO:0000256" key="9">
    <source>
        <dbReference type="ARBA" id="ARBA00061644"/>
    </source>
</evidence>
<accession>A0AA40VMF6</accession>